<feature type="domain" description="Helix-turn-helix" evidence="1">
    <location>
        <begin position="42"/>
        <end position="85"/>
    </location>
</feature>
<dbReference type="Pfam" id="PF12728">
    <property type="entry name" value="HTH_17"/>
    <property type="match status" value="1"/>
</dbReference>
<protein>
    <submittedName>
        <fullName evidence="2">DNA-binding protein</fullName>
    </submittedName>
</protein>
<dbReference type="InParanoid" id="A0A414NGU4"/>
<keyword evidence="3" id="KW-1185">Reference proteome</keyword>
<proteinExistence type="predicted"/>
<evidence type="ECO:0000313" key="2">
    <source>
        <dbReference type="EMBL" id="RHF38976.1"/>
    </source>
</evidence>
<sequence length="96" mass="10433">MVVTLQASYLASACRPIPAREGRRCNMTANTNANSLPVLVRPKVAAQILDCHERTVTRMCEAGKLKACRAGNSWRVNRDSLLEYAGLSTQAAGEVE</sequence>
<keyword evidence="2" id="KW-0238">DNA-binding</keyword>
<comment type="caution">
    <text evidence="2">The sequence shown here is derived from an EMBL/GenBank/DDBJ whole genome shotgun (WGS) entry which is preliminary data.</text>
</comment>
<name>A0A414NGU4_9ACTN</name>
<dbReference type="GO" id="GO:0003677">
    <property type="term" value="F:DNA binding"/>
    <property type="evidence" value="ECO:0007669"/>
    <property type="project" value="UniProtKB-KW"/>
</dbReference>
<dbReference type="InterPro" id="IPR041657">
    <property type="entry name" value="HTH_17"/>
</dbReference>
<reference evidence="2 3" key="1">
    <citation type="submission" date="2018-08" db="EMBL/GenBank/DDBJ databases">
        <title>A genome reference for cultivated species of the human gut microbiota.</title>
        <authorList>
            <person name="Zou Y."/>
            <person name="Xue W."/>
            <person name="Luo G."/>
        </authorList>
    </citation>
    <scope>NUCLEOTIDE SEQUENCE [LARGE SCALE GENOMIC DNA]</scope>
    <source>
        <strain evidence="2 3">AM25-33</strain>
    </source>
</reference>
<evidence type="ECO:0000313" key="3">
    <source>
        <dbReference type="Proteomes" id="UP000283983"/>
    </source>
</evidence>
<gene>
    <name evidence="2" type="ORF">DW682_04705</name>
</gene>
<dbReference type="EMBL" id="QSLJ01000001">
    <property type="protein sequence ID" value="RHF38976.1"/>
    <property type="molecule type" value="Genomic_DNA"/>
</dbReference>
<dbReference type="AlphaFoldDB" id="A0A414NGU4"/>
<evidence type="ECO:0000259" key="1">
    <source>
        <dbReference type="Pfam" id="PF12728"/>
    </source>
</evidence>
<dbReference type="InterPro" id="IPR010093">
    <property type="entry name" value="SinI_DNA-bd"/>
</dbReference>
<accession>A0A414NGU4</accession>
<dbReference type="Proteomes" id="UP000283983">
    <property type="component" value="Unassembled WGS sequence"/>
</dbReference>
<dbReference type="NCBIfam" id="TIGR01764">
    <property type="entry name" value="excise"/>
    <property type="match status" value="1"/>
</dbReference>
<organism evidence="2 3">
    <name type="scientific">Collinsella intestinalis</name>
    <dbReference type="NCBI Taxonomy" id="147207"/>
    <lineage>
        <taxon>Bacteria</taxon>
        <taxon>Bacillati</taxon>
        <taxon>Actinomycetota</taxon>
        <taxon>Coriobacteriia</taxon>
        <taxon>Coriobacteriales</taxon>
        <taxon>Coriobacteriaceae</taxon>
        <taxon>Collinsella</taxon>
    </lineage>
</organism>